<gene>
    <name evidence="2" type="ORF">LWI29_027315</name>
</gene>
<sequence>MSGDGPGNTLTFQHDSDEELDEYGPSRRAFRDLTTEEHSVRRPPNLLPHRHIDPSKIPYDDHRESTRRPFDDHGDPTRSIKVDYLEFDGSSLNELKITNMENKSGSKLMLLSLLEL</sequence>
<dbReference type="EMBL" id="JAUESC010000003">
    <property type="protein sequence ID" value="KAK0601776.1"/>
    <property type="molecule type" value="Genomic_DNA"/>
</dbReference>
<reference evidence="2" key="2">
    <citation type="submission" date="2023-06" db="EMBL/GenBank/DDBJ databases">
        <authorList>
            <person name="Swenson N.G."/>
            <person name="Wegrzyn J.L."/>
            <person name="Mcevoy S.L."/>
        </authorList>
    </citation>
    <scope>NUCLEOTIDE SEQUENCE</scope>
    <source>
        <strain evidence="2">NS2018</strain>
        <tissue evidence="2">Leaf</tissue>
    </source>
</reference>
<dbReference type="Proteomes" id="UP001168877">
    <property type="component" value="Unassembled WGS sequence"/>
</dbReference>
<feature type="region of interest" description="Disordered" evidence="1">
    <location>
        <begin position="1"/>
        <end position="78"/>
    </location>
</feature>
<name>A0AA39SZK1_ACESA</name>
<proteinExistence type="predicted"/>
<protein>
    <submittedName>
        <fullName evidence="2">Uncharacterized protein</fullName>
    </submittedName>
</protein>
<keyword evidence="3" id="KW-1185">Reference proteome</keyword>
<evidence type="ECO:0000256" key="1">
    <source>
        <dbReference type="SAM" id="MobiDB-lite"/>
    </source>
</evidence>
<comment type="caution">
    <text evidence="2">The sequence shown here is derived from an EMBL/GenBank/DDBJ whole genome shotgun (WGS) entry which is preliminary data.</text>
</comment>
<evidence type="ECO:0000313" key="3">
    <source>
        <dbReference type="Proteomes" id="UP001168877"/>
    </source>
</evidence>
<feature type="compositionally biased region" description="Basic and acidic residues" evidence="1">
    <location>
        <begin position="50"/>
        <end position="78"/>
    </location>
</feature>
<organism evidence="2 3">
    <name type="scientific">Acer saccharum</name>
    <name type="common">Sugar maple</name>
    <dbReference type="NCBI Taxonomy" id="4024"/>
    <lineage>
        <taxon>Eukaryota</taxon>
        <taxon>Viridiplantae</taxon>
        <taxon>Streptophyta</taxon>
        <taxon>Embryophyta</taxon>
        <taxon>Tracheophyta</taxon>
        <taxon>Spermatophyta</taxon>
        <taxon>Magnoliopsida</taxon>
        <taxon>eudicotyledons</taxon>
        <taxon>Gunneridae</taxon>
        <taxon>Pentapetalae</taxon>
        <taxon>rosids</taxon>
        <taxon>malvids</taxon>
        <taxon>Sapindales</taxon>
        <taxon>Sapindaceae</taxon>
        <taxon>Hippocastanoideae</taxon>
        <taxon>Acereae</taxon>
        <taxon>Acer</taxon>
    </lineage>
</organism>
<dbReference type="AlphaFoldDB" id="A0AA39SZK1"/>
<feature type="compositionally biased region" description="Basic and acidic residues" evidence="1">
    <location>
        <begin position="29"/>
        <end position="40"/>
    </location>
</feature>
<evidence type="ECO:0000313" key="2">
    <source>
        <dbReference type="EMBL" id="KAK0601776.1"/>
    </source>
</evidence>
<reference evidence="2" key="1">
    <citation type="journal article" date="2022" name="Plant J.">
        <title>Strategies of tolerance reflected in two North American maple genomes.</title>
        <authorList>
            <person name="McEvoy S.L."/>
            <person name="Sezen U.U."/>
            <person name="Trouern-Trend A."/>
            <person name="McMahon S.M."/>
            <person name="Schaberg P.G."/>
            <person name="Yang J."/>
            <person name="Wegrzyn J.L."/>
            <person name="Swenson N.G."/>
        </authorList>
    </citation>
    <scope>NUCLEOTIDE SEQUENCE</scope>
    <source>
        <strain evidence="2">NS2018</strain>
    </source>
</reference>
<accession>A0AA39SZK1</accession>